<proteinExistence type="predicted"/>
<evidence type="ECO:0000313" key="2">
    <source>
        <dbReference type="EMBL" id="RCV31411.1"/>
    </source>
</evidence>
<feature type="region of interest" description="Disordered" evidence="1">
    <location>
        <begin position="106"/>
        <end position="126"/>
    </location>
</feature>
<dbReference type="AlphaFoldDB" id="A0A368RMN0"/>
<reference evidence="2" key="2">
    <citation type="submission" date="2015-07" db="EMBL/GenBank/DDBJ databases">
        <authorList>
            <person name="Noorani M."/>
        </authorList>
    </citation>
    <scope>NUCLEOTIDE SEQUENCE</scope>
    <source>
        <strain evidence="2">Yugu1</strain>
    </source>
</reference>
<evidence type="ECO:0000256" key="1">
    <source>
        <dbReference type="SAM" id="MobiDB-lite"/>
    </source>
</evidence>
<organism evidence="2">
    <name type="scientific">Setaria italica</name>
    <name type="common">Foxtail millet</name>
    <name type="synonym">Panicum italicum</name>
    <dbReference type="NCBI Taxonomy" id="4555"/>
    <lineage>
        <taxon>Eukaryota</taxon>
        <taxon>Viridiplantae</taxon>
        <taxon>Streptophyta</taxon>
        <taxon>Embryophyta</taxon>
        <taxon>Tracheophyta</taxon>
        <taxon>Spermatophyta</taxon>
        <taxon>Magnoliopsida</taxon>
        <taxon>Liliopsida</taxon>
        <taxon>Poales</taxon>
        <taxon>Poaceae</taxon>
        <taxon>PACMAD clade</taxon>
        <taxon>Panicoideae</taxon>
        <taxon>Panicodae</taxon>
        <taxon>Paniceae</taxon>
        <taxon>Cenchrinae</taxon>
        <taxon>Setaria</taxon>
    </lineage>
</organism>
<name>A0A368RMN0_SETIT</name>
<reference evidence="2" key="1">
    <citation type="journal article" date="2012" name="Nat. Biotechnol.">
        <title>Reference genome sequence of the model plant Setaria.</title>
        <authorList>
            <person name="Bennetzen J.L."/>
            <person name="Schmutz J."/>
            <person name="Wang H."/>
            <person name="Percifield R."/>
            <person name="Hawkins J."/>
            <person name="Pontaroli A.C."/>
            <person name="Estep M."/>
            <person name="Feng L."/>
            <person name="Vaughn J.N."/>
            <person name="Grimwood J."/>
            <person name="Jenkins J."/>
            <person name="Barry K."/>
            <person name="Lindquist E."/>
            <person name="Hellsten U."/>
            <person name="Deshpande S."/>
            <person name="Wang X."/>
            <person name="Wu X."/>
            <person name="Mitros T."/>
            <person name="Triplett J."/>
            <person name="Yang X."/>
            <person name="Ye C.Y."/>
            <person name="Mauro-Herrera M."/>
            <person name="Wang L."/>
            <person name="Li P."/>
            <person name="Sharma M."/>
            <person name="Sharma R."/>
            <person name="Ronald P.C."/>
            <person name="Panaud O."/>
            <person name="Kellogg E.A."/>
            <person name="Brutnell T.P."/>
            <person name="Doust A.N."/>
            <person name="Tuskan G.A."/>
            <person name="Rokhsar D."/>
            <person name="Devos K.M."/>
        </authorList>
    </citation>
    <scope>NUCLEOTIDE SEQUENCE [LARGE SCALE GENOMIC DNA]</scope>
    <source>
        <strain evidence="2">Yugu1</strain>
    </source>
</reference>
<sequence>MTKLPFGYVVVPDWLRWAIESIGSVGQLNRCCSVRCAARLATTRRHPPASRGRAAASLSFRSLGHRREARRAPPSIPFGSPPLIPFGTPRQDALRHLHPPPIASVGLPAHRPHPRPPPPQEGIKLRRSRPAEWNLIQLIHLDGMIQRLPWGAIPMLHCYWLRLLHLSHKLIGIP</sequence>
<dbReference type="EMBL" id="CM003533">
    <property type="protein sequence ID" value="RCV31411.1"/>
    <property type="molecule type" value="Genomic_DNA"/>
</dbReference>
<accession>A0A368RMN0</accession>
<gene>
    <name evidence="2" type="ORF">SETIT_6G174900v2</name>
</gene>
<protein>
    <submittedName>
        <fullName evidence="2">Uncharacterized protein</fullName>
    </submittedName>
</protein>